<dbReference type="OrthoDB" id="29061at2759"/>
<dbReference type="GO" id="GO:0008180">
    <property type="term" value="C:COP9 signalosome"/>
    <property type="evidence" value="ECO:0007669"/>
    <property type="project" value="TreeGrafter"/>
</dbReference>
<comment type="caution">
    <text evidence="3">The sequence shown here is derived from an EMBL/GenBank/DDBJ whole genome shotgun (WGS) entry which is preliminary data.</text>
</comment>
<organism evidence="3 4">
    <name type="scientific">Friedmanniomyces simplex</name>
    <dbReference type="NCBI Taxonomy" id="329884"/>
    <lineage>
        <taxon>Eukaryota</taxon>
        <taxon>Fungi</taxon>
        <taxon>Dikarya</taxon>
        <taxon>Ascomycota</taxon>
        <taxon>Pezizomycotina</taxon>
        <taxon>Dothideomycetes</taxon>
        <taxon>Dothideomycetidae</taxon>
        <taxon>Mycosphaerellales</taxon>
        <taxon>Teratosphaeriaceae</taxon>
        <taxon>Friedmanniomyces</taxon>
    </lineage>
</organism>
<sequence>MGDLQILLSFPPDDVAKLTRKKYDDAINKYIQRLEKLPSTTWLKLVDKKNLLEMLNPEVNSIPYMASLNSQMKAAGKDRSKIELLLNYAVIFLATFDPVQVRYVGDTWLNVLDWTLDMIPESGSSDLSPISSAMLRLDPTAGTFTSTHLRFLRKCLEGGVPSHALPILDKNIYAMPTTPPKFLSDEYLCDDLELSNTFITPKSGFTRKIQPEYVLEYYLLGAHIYLGMRNHARARLFLEYAYLHPTIQHSVSALQVEAYNKWVMVGLLTEGKPYPIPRTHDTGVMKSIRDVARPYDALAESFVKRDLSKYRAEVEVGLQIWHEDGNLRLVKEAESALLRFRVMDLQKTYAALPIGRVAVHVGYPPDTTLQWVTEMIRQRHLQASITPHGSGDAGDAVLRFHQSTPGSSAQFDDDLEAQTQRIEALVAHARDADRRLQLTKEYVEYTKRQKRSGPDAVDMADQMDLSWENNGVGGGLMTGSAGGMVGLDEDDGDEDIMGGF</sequence>
<dbReference type="AlphaFoldDB" id="A0A4U0X192"/>
<dbReference type="STRING" id="329884.A0A4U0X192"/>
<reference evidence="3 4" key="1">
    <citation type="submission" date="2017-03" db="EMBL/GenBank/DDBJ databases">
        <title>Genomes of endolithic fungi from Antarctica.</title>
        <authorList>
            <person name="Coleine C."/>
            <person name="Masonjones S."/>
            <person name="Stajich J.E."/>
        </authorList>
    </citation>
    <scope>NUCLEOTIDE SEQUENCE [LARGE SCALE GENOMIC DNA]</scope>
    <source>
        <strain evidence="3 4">CCFEE 5184</strain>
    </source>
</reference>
<evidence type="ECO:0000313" key="3">
    <source>
        <dbReference type="EMBL" id="TKA69990.1"/>
    </source>
</evidence>
<evidence type="ECO:0000313" key="4">
    <source>
        <dbReference type="Proteomes" id="UP000309340"/>
    </source>
</evidence>
<dbReference type="EMBL" id="NAJQ01000419">
    <property type="protein sequence ID" value="TKA69990.1"/>
    <property type="molecule type" value="Genomic_DNA"/>
</dbReference>
<accession>A0A4U0X192</accession>
<evidence type="ECO:0000259" key="2">
    <source>
        <dbReference type="Pfam" id="PF22788"/>
    </source>
</evidence>
<dbReference type="InterPro" id="IPR050756">
    <property type="entry name" value="CSN3"/>
</dbReference>
<dbReference type="PANTHER" id="PTHR10758">
    <property type="entry name" value="26S PROTEASOME NON-ATPASE REGULATORY SUBUNIT 3/COP9 SIGNALOSOME COMPLEX SUBUNIT 3"/>
    <property type="match status" value="1"/>
</dbReference>
<dbReference type="InterPro" id="IPR055089">
    <property type="entry name" value="COP9_N"/>
</dbReference>
<gene>
    <name evidence="3" type="ORF">B0A55_08847</name>
</gene>
<name>A0A4U0X192_9PEZI</name>
<keyword evidence="4" id="KW-1185">Reference proteome</keyword>
<proteinExistence type="predicted"/>
<evidence type="ECO:0000256" key="1">
    <source>
        <dbReference type="ARBA" id="ARBA00022490"/>
    </source>
</evidence>
<dbReference type="PANTHER" id="PTHR10758:SF1">
    <property type="entry name" value="COP9 SIGNALOSOME COMPLEX SUBUNIT 3"/>
    <property type="match status" value="1"/>
</dbReference>
<protein>
    <recommendedName>
        <fullName evidence="2">COP9 signalosome complex subunit 3 N-terminal helical repeats domain-containing protein</fullName>
    </recommendedName>
</protein>
<keyword evidence="1" id="KW-0963">Cytoplasm</keyword>
<dbReference type="GO" id="GO:0006511">
    <property type="term" value="P:ubiquitin-dependent protein catabolic process"/>
    <property type="evidence" value="ECO:0007669"/>
    <property type="project" value="TreeGrafter"/>
</dbReference>
<dbReference type="Proteomes" id="UP000309340">
    <property type="component" value="Unassembled WGS sequence"/>
</dbReference>
<feature type="domain" description="COP9 signalosome complex subunit 3 N-terminal helical repeats" evidence="2">
    <location>
        <begin position="49"/>
        <end position="279"/>
    </location>
</feature>
<dbReference type="Pfam" id="PF22788">
    <property type="entry name" value="COP9_hel_rpt"/>
    <property type="match status" value="1"/>
</dbReference>